<comment type="caution">
    <text evidence="1">The sequence shown here is derived from an EMBL/GenBank/DDBJ whole genome shotgun (WGS) entry which is preliminary data.</text>
</comment>
<sequence length="166" mass="18715">MHALLQVNRRRQSGEEGIYPHLIQFCENKLKELDPSNPQTAISKGIGQDSILTKHTKINQELQQALFLQLGGRIIPPTPQNQRKGHFDVEKELEKIDDGDKSKDMEESIKIDESVSVAGLSQAERSEHIANLERIKGNEAFKAQDYEEAAFVLHAQSVCIQNKQNS</sequence>
<dbReference type="Proteomes" id="UP001054945">
    <property type="component" value="Unassembled WGS sequence"/>
</dbReference>
<accession>A0AAV4TQZ2</accession>
<keyword evidence="2" id="KW-1185">Reference proteome</keyword>
<protein>
    <submittedName>
        <fullName evidence="1">Uncharacterized protein</fullName>
    </submittedName>
</protein>
<name>A0AAV4TQZ2_CAEEX</name>
<gene>
    <name evidence="1" type="ORF">CEXT_342661</name>
</gene>
<organism evidence="1 2">
    <name type="scientific">Caerostris extrusa</name>
    <name type="common">Bark spider</name>
    <name type="synonym">Caerostris bankana</name>
    <dbReference type="NCBI Taxonomy" id="172846"/>
    <lineage>
        <taxon>Eukaryota</taxon>
        <taxon>Metazoa</taxon>
        <taxon>Ecdysozoa</taxon>
        <taxon>Arthropoda</taxon>
        <taxon>Chelicerata</taxon>
        <taxon>Arachnida</taxon>
        <taxon>Araneae</taxon>
        <taxon>Araneomorphae</taxon>
        <taxon>Entelegynae</taxon>
        <taxon>Araneoidea</taxon>
        <taxon>Araneidae</taxon>
        <taxon>Caerostris</taxon>
    </lineage>
</organism>
<proteinExistence type="predicted"/>
<dbReference type="AlphaFoldDB" id="A0AAV4TQZ2"/>
<reference evidence="1 2" key="1">
    <citation type="submission" date="2021-06" db="EMBL/GenBank/DDBJ databases">
        <title>Caerostris extrusa draft genome.</title>
        <authorList>
            <person name="Kono N."/>
            <person name="Arakawa K."/>
        </authorList>
    </citation>
    <scope>NUCLEOTIDE SEQUENCE [LARGE SCALE GENOMIC DNA]</scope>
</reference>
<evidence type="ECO:0000313" key="2">
    <source>
        <dbReference type="Proteomes" id="UP001054945"/>
    </source>
</evidence>
<dbReference type="EMBL" id="BPLR01011717">
    <property type="protein sequence ID" value="GIY48484.1"/>
    <property type="molecule type" value="Genomic_DNA"/>
</dbReference>
<evidence type="ECO:0000313" key="1">
    <source>
        <dbReference type="EMBL" id="GIY48484.1"/>
    </source>
</evidence>